<dbReference type="InterPro" id="IPR020843">
    <property type="entry name" value="ER"/>
</dbReference>
<protein>
    <submittedName>
        <fullName evidence="4">Zinc-binding dehydrogenase</fullName>
    </submittedName>
</protein>
<dbReference type="Gene3D" id="3.90.180.10">
    <property type="entry name" value="Medium-chain alcohol dehydrogenases, catalytic domain"/>
    <property type="match status" value="1"/>
</dbReference>
<evidence type="ECO:0000313" key="5">
    <source>
        <dbReference type="Proteomes" id="UP000503540"/>
    </source>
</evidence>
<dbReference type="GO" id="GO:0070402">
    <property type="term" value="F:NADPH binding"/>
    <property type="evidence" value="ECO:0007669"/>
    <property type="project" value="TreeGrafter"/>
</dbReference>
<dbReference type="GO" id="GO:0016651">
    <property type="term" value="F:oxidoreductase activity, acting on NAD(P)H"/>
    <property type="evidence" value="ECO:0007669"/>
    <property type="project" value="TreeGrafter"/>
</dbReference>
<dbReference type="RefSeq" id="WP_167472049.1">
    <property type="nucleotide sequence ID" value="NZ_CP046172.1"/>
</dbReference>
<evidence type="ECO:0000256" key="2">
    <source>
        <dbReference type="ARBA" id="ARBA00023002"/>
    </source>
</evidence>
<dbReference type="InterPro" id="IPR036291">
    <property type="entry name" value="NAD(P)-bd_dom_sf"/>
</dbReference>
<dbReference type="KEGG" id="nah:F5544_04780"/>
<sequence length="310" mass="31918">MKALVATGNEILVGLADVPEPVAAADAALIRVEAFSVNRGEILALTGVYGTPTAPGVVPGQDVVGRVVVAAADGSGPAVGARVVAHAAGGGWAELVAVATDALTELPDAVPNEVAAALPLAGLTALRLLRHIDAPRGARVLLTGASGGVGHYLVELLTAAGASVTAVVADAERGSRLAEFGARVITDIAADTDRYDVIMESVGGEVFSEAIRKLAPGGLVLWFGQASLEPVRLDFFELMSATPFTLKHFPHWVADTTDAEDLRTLVELVADGGLHPELGRVADWAATAETLTDLNRRRIRGNAVLTIEAP</sequence>
<organism evidence="4 5">
    <name type="scientific">Nocardia arthritidis</name>
    <dbReference type="NCBI Taxonomy" id="228602"/>
    <lineage>
        <taxon>Bacteria</taxon>
        <taxon>Bacillati</taxon>
        <taxon>Actinomycetota</taxon>
        <taxon>Actinomycetes</taxon>
        <taxon>Mycobacteriales</taxon>
        <taxon>Nocardiaceae</taxon>
        <taxon>Nocardia</taxon>
    </lineage>
</organism>
<dbReference type="Pfam" id="PF08240">
    <property type="entry name" value="ADH_N"/>
    <property type="match status" value="1"/>
</dbReference>
<name>A0A6G9Y6P5_9NOCA</name>
<accession>A0A6G9Y6P5</accession>
<evidence type="ECO:0000256" key="1">
    <source>
        <dbReference type="ARBA" id="ARBA00022857"/>
    </source>
</evidence>
<dbReference type="SUPFAM" id="SSF50129">
    <property type="entry name" value="GroES-like"/>
    <property type="match status" value="1"/>
</dbReference>
<keyword evidence="2" id="KW-0560">Oxidoreductase</keyword>
<gene>
    <name evidence="4" type="ORF">F5544_04780</name>
</gene>
<reference evidence="4 5" key="1">
    <citation type="journal article" date="2019" name="ACS Chem. Biol.">
        <title>Identification and Mobilization of a Cryptic Antibiotic Biosynthesis Gene Locus from a Human-Pathogenic Nocardia Isolate.</title>
        <authorList>
            <person name="Herisse M."/>
            <person name="Ishida K."/>
            <person name="Porter J.L."/>
            <person name="Howden B."/>
            <person name="Hertweck C."/>
            <person name="Stinear T.P."/>
            <person name="Pidot S.J."/>
        </authorList>
    </citation>
    <scope>NUCLEOTIDE SEQUENCE [LARGE SCALE GENOMIC DNA]</scope>
    <source>
        <strain evidence="4 5">AUSMDU00012717</strain>
    </source>
</reference>
<dbReference type="PANTHER" id="PTHR48106">
    <property type="entry name" value="QUINONE OXIDOREDUCTASE PIG3-RELATED"/>
    <property type="match status" value="1"/>
</dbReference>
<dbReference type="PANTHER" id="PTHR48106:SF18">
    <property type="entry name" value="QUINONE OXIDOREDUCTASE PIG3"/>
    <property type="match status" value="1"/>
</dbReference>
<dbReference type="Pfam" id="PF00107">
    <property type="entry name" value="ADH_zinc_N"/>
    <property type="match status" value="1"/>
</dbReference>
<evidence type="ECO:0000313" key="4">
    <source>
        <dbReference type="EMBL" id="QIS08869.1"/>
    </source>
</evidence>
<evidence type="ECO:0000259" key="3">
    <source>
        <dbReference type="SMART" id="SM00829"/>
    </source>
</evidence>
<proteinExistence type="predicted"/>
<dbReference type="SMART" id="SM00829">
    <property type="entry name" value="PKS_ER"/>
    <property type="match status" value="1"/>
</dbReference>
<dbReference type="InterPro" id="IPR013149">
    <property type="entry name" value="ADH-like_C"/>
</dbReference>
<keyword evidence="1" id="KW-0521">NADP</keyword>
<dbReference type="InterPro" id="IPR013154">
    <property type="entry name" value="ADH-like_N"/>
</dbReference>
<dbReference type="InterPro" id="IPR011032">
    <property type="entry name" value="GroES-like_sf"/>
</dbReference>
<dbReference type="SUPFAM" id="SSF51735">
    <property type="entry name" value="NAD(P)-binding Rossmann-fold domains"/>
    <property type="match status" value="1"/>
</dbReference>
<dbReference type="EMBL" id="CP046172">
    <property type="protein sequence ID" value="QIS08869.1"/>
    <property type="molecule type" value="Genomic_DNA"/>
</dbReference>
<dbReference type="Gene3D" id="3.40.50.720">
    <property type="entry name" value="NAD(P)-binding Rossmann-like Domain"/>
    <property type="match status" value="1"/>
</dbReference>
<dbReference type="AlphaFoldDB" id="A0A6G9Y6P5"/>
<feature type="domain" description="Enoyl reductase (ER)" evidence="3">
    <location>
        <begin position="14"/>
        <end position="305"/>
    </location>
</feature>
<dbReference type="Proteomes" id="UP000503540">
    <property type="component" value="Chromosome"/>
</dbReference>
<keyword evidence="5" id="KW-1185">Reference proteome</keyword>